<comment type="caution">
    <text evidence="1">The sequence shown here is derived from an EMBL/GenBank/DDBJ whole genome shotgun (WGS) entry which is preliminary data.</text>
</comment>
<name>A0A202BVV0_9FLAO</name>
<organism evidence="1 2">
    <name type="scientific">Chryseobacterium mucoviscidosis</name>
    <dbReference type="NCBI Taxonomy" id="1945581"/>
    <lineage>
        <taxon>Bacteria</taxon>
        <taxon>Pseudomonadati</taxon>
        <taxon>Bacteroidota</taxon>
        <taxon>Flavobacteriia</taxon>
        <taxon>Flavobacteriales</taxon>
        <taxon>Weeksellaceae</taxon>
        <taxon>Chryseobacterium group</taxon>
        <taxon>Chryseobacterium</taxon>
    </lineage>
</organism>
<evidence type="ECO:0000313" key="2">
    <source>
        <dbReference type="Proteomes" id="UP000196355"/>
    </source>
</evidence>
<dbReference type="AlphaFoldDB" id="A0A202BVV0"/>
<keyword evidence="2" id="KW-1185">Reference proteome</keyword>
<dbReference type="EMBL" id="MVAG01000128">
    <property type="protein sequence ID" value="OVE55611.1"/>
    <property type="molecule type" value="Genomic_DNA"/>
</dbReference>
<protein>
    <submittedName>
        <fullName evidence="1">Uncharacterized protein</fullName>
    </submittedName>
</protein>
<sequence>MILQKKLKKKFSRCISDKKRNTSVDFLKLPRFGIKIVKNLFKLIIELTAKTKDNVKANFQNNQSAQKNKNQRFLKNYGELFHL</sequence>
<gene>
    <name evidence="1" type="ORF">B0E34_15425</name>
</gene>
<reference evidence="2" key="1">
    <citation type="submission" date="2017-02" db="EMBL/GenBank/DDBJ databases">
        <authorList>
            <person name="Tetz G."/>
            <person name="Tetz V."/>
        </authorList>
    </citation>
    <scope>NUCLEOTIDE SEQUENCE [LARGE SCALE GENOMIC DNA]</scope>
    <source>
        <strain evidence="2">VT16-26</strain>
    </source>
</reference>
<proteinExistence type="predicted"/>
<accession>A0A202BVV0</accession>
<dbReference type="Proteomes" id="UP000196355">
    <property type="component" value="Unassembled WGS sequence"/>
</dbReference>
<evidence type="ECO:0000313" key="1">
    <source>
        <dbReference type="EMBL" id="OVE55611.1"/>
    </source>
</evidence>